<dbReference type="AlphaFoldDB" id="A0A939C2R1"/>
<feature type="domain" description="IclR-ED" evidence="5">
    <location>
        <begin position="87"/>
        <end position="262"/>
    </location>
</feature>
<accession>A0A939C2R1</accession>
<dbReference type="InterPro" id="IPR036390">
    <property type="entry name" value="WH_DNA-bd_sf"/>
</dbReference>
<dbReference type="PROSITE" id="PS51078">
    <property type="entry name" value="ICLR_ED"/>
    <property type="match status" value="1"/>
</dbReference>
<dbReference type="Proteomes" id="UP000663801">
    <property type="component" value="Unassembled WGS sequence"/>
</dbReference>
<evidence type="ECO:0000313" key="6">
    <source>
        <dbReference type="EMBL" id="MBM9476281.1"/>
    </source>
</evidence>
<dbReference type="GO" id="GO:0003700">
    <property type="term" value="F:DNA-binding transcription factor activity"/>
    <property type="evidence" value="ECO:0007669"/>
    <property type="project" value="TreeGrafter"/>
</dbReference>
<dbReference type="GO" id="GO:0003677">
    <property type="term" value="F:DNA binding"/>
    <property type="evidence" value="ECO:0007669"/>
    <property type="project" value="UniProtKB-KW"/>
</dbReference>
<dbReference type="SUPFAM" id="SSF46785">
    <property type="entry name" value="Winged helix' DNA-binding domain"/>
    <property type="match status" value="1"/>
</dbReference>
<keyword evidence="1" id="KW-0805">Transcription regulation</keyword>
<dbReference type="RefSeq" id="WP_205256359.1">
    <property type="nucleotide sequence ID" value="NZ_BAAAPV010000001.1"/>
</dbReference>
<evidence type="ECO:0000256" key="2">
    <source>
        <dbReference type="ARBA" id="ARBA00023125"/>
    </source>
</evidence>
<dbReference type="InterPro" id="IPR014757">
    <property type="entry name" value="Tscrpt_reg_IclR_C"/>
</dbReference>
<dbReference type="PROSITE" id="PS51077">
    <property type="entry name" value="HTH_ICLR"/>
    <property type="match status" value="1"/>
</dbReference>
<dbReference type="SMART" id="SM00346">
    <property type="entry name" value="HTH_ICLR"/>
    <property type="match status" value="1"/>
</dbReference>
<organism evidence="6 7">
    <name type="scientific">Nakamurella flavida</name>
    <dbReference type="NCBI Taxonomy" id="363630"/>
    <lineage>
        <taxon>Bacteria</taxon>
        <taxon>Bacillati</taxon>
        <taxon>Actinomycetota</taxon>
        <taxon>Actinomycetes</taxon>
        <taxon>Nakamurellales</taxon>
        <taxon>Nakamurellaceae</taxon>
        <taxon>Nakamurella</taxon>
    </lineage>
</organism>
<dbReference type="InterPro" id="IPR036388">
    <property type="entry name" value="WH-like_DNA-bd_sf"/>
</dbReference>
<evidence type="ECO:0000259" key="4">
    <source>
        <dbReference type="PROSITE" id="PS51077"/>
    </source>
</evidence>
<sequence>MGASTGADEVSGREFVFGAYPLRAVDRVCDVLEALARTEHGATLSSVAAGAALPKSSAYRYLAALEGRGWVAREDDGLTYRLTASAAVRRIPSRAEHTDRILQAARPLLAQMRATNRLAAGLTDLDAGAVRVLWIETPPRLAAIGVLPGDRLPVFGCASGRALASQLSDPEVAELLGALPGHPATAPAHHLQDLHRVRGDGFAVGDCETTAGVRSIGVPVPGTPPMALSVTGTEQDIPAERIPTLIRMLRRASLVLSHKVAG</sequence>
<proteinExistence type="predicted"/>
<dbReference type="GO" id="GO:0045892">
    <property type="term" value="P:negative regulation of DNA-templated transcription"/>
    <property type="evidence" value="ECO:0007669"/>
    <property type="project" value="TreeGrafter"/>
</dbReference>
<dbReference type="InterPro" id="IPR050707">
    <property type="entry name" value="HTH_MetabolicPath_Reg"/>
</dbReference>
<dbReference type="PANTHER" id="PTHR30136">
    <property type="entry name" value="HELIX-TURN-HELIX TRANSCRIPTIONAL REGULATOR, ICLR FAMILY"/>
    <property type="match status" value="1"/>
</dbReference>
<dbReference type="Gene3D" id="3.30.450.40">
    <property type="match status" value="1"/>
</dbReference>
<evidence type="ECO:0000256" key="1">
    <source>
        <dbReference type="ARBA" id="ARBA00023015"/>
    </source>
</evidence>
<protein>
    <submittedName>
        <fullName evidence="6">Helix-turn-helix domain-containing protein</fullName>
    </submittedName>
</protein>
<reference evidence="6" key="1">
    <citation type="submission" date="2021-01" db="EMBL/GenBank/DDBJ databases">
        <title>KCTC 19127 draft genome.</title>
        <authorList>
            <person name="An D."/>
        </authorList>
    </citation>
    <scope>NUCLEOTIDE SEQUENCE</scope>
    <source>
        <strain evidence="6">KCTC 19127</strain>
    </source>
</reference>
<dbReference type="Pfam" id="PF01614">
    <property type="entry name" value="IclR_C"/>
    <property type="match status" value="1"/>
</dbReference>
<gene>
    <name evidence="6" type="ORF">JL107_07500</name>
</gene>
<evidence type="ECO:0000259" key="5">
    <source>
        <dbReference type="PROSITE" id="PS51078"/>
    </source>
</evidence>
<keyword evidence="3" id="KW-0804">Transcription</keyword>
<dbReference type="Gene3D" id="1.10.10.10">
    <property type="entry name" value="Winged helix-like DNA-binding domain superfamily/Winged helix DNA-binding domain"/>
    <property type="match status" value="1"/>
</dbReference>
<comment type="caution">
    <text evidence="6">The sequence shown here is derived from an EMBL/GenBank/DDBJ whole genome shotgun (WGS) entry which is preliminary data.</text>
</comment>
<dbReference type="PANTHER" id="PTHR30136:SF35">
    <property type="entry name" value="HTH-TYPE TRANSCRIPTIONAL REGULATOR RV1719"/>
    <property type="match status" value="1"/>
</dbReference>
<evidence type="ECO:0000313" key="7">
    <source>
        <dbReference type="Proteomes" id="UP000663801"/>
    </source>
</evidence>
<dbReference type="Pfam" id="PF09339">
    <property type="entry name" value="HTH_IclR"/>
    <property type="match status" value="1"/>
</dbReference>
<name>A0A939C2R1_9ACTN</name>
<dbReference type="SUPFAM" id="SSF55781">
    <property type="entry name" value="GAF domain-like"/>
    <property type="match status" value="1"/>
</dbReference>
<dbReference type="InterPro" id="IPR029016">
    <property type="entry name" value="GAF-like_dom_sf"/>
</dbReference>
<dbReference type="InterPro" id="IPR005471">
    <property type="entry name" value="Tscrpt_reg_IclR_N"/>
</dbReference>
<evidence type="ECO:0000256" key="3">
    <source>
        <dbReference type="ARBA" id="ARBA00023163"/>
    </source>
</evidence>
<dbReference type="EMBL" id="JAERWL010000006">
    <property type="protein sequence ID" value="MBM9476281.1"/>
    <property type="molecule type" value="Genomic_DNA"/>
</dbReference>
<feature type="domain" description="HTH iclR-type" evidence="4">
    <location>
        <begin position="22"/>
        <end position="84"/>
    </location>
</feature>
<keyword evidence="7" id="KW-1185">Reference proteome</keyword>
<keyword evidence="2" id="KW-0238">DNA-binding</keyword>